<dbReference type="AlphaFoldDB" id="A7EI49"/>
<feature type="region of interest" description="Disordered" evidence="1">
    <location>
        <begin position="284"/>
        <end position="342"/>
    </location>
</feature>
<dbReference type="OMA" id="AHIKTED"/>
<dbReference type="RefSeq" id="XP_001593564.1">
    <property type="nucleotide sequence ID" value="XM_001593514.1"/>
</dbReference>
<keyword evidence="3" id="KW-1185">Reference proteome</keyword>
<feature type="compositionally biased region" description="Low complexity" evidence="1">
    <location>
        <begin position="125"/>
        <end position="134"/>
    </location>
</feature>
<gene>
    <name evidence="2" type="ORF">SS1G_04991</name>
</gene>
<accession>A7EI49</accession>
<feature type="compositionally biased region" description="Low complexity" evidence="1">
    <location>
        <begin position="284"/>
        <end position="303"/>
    </location>
</feature>
<proteinExistence type="predicted"/>
<dbReference type="eggNOG" id="ENOG502S606">
    <property type="taxonomic scope" value="Eukaryota"/>
</dbReference>
<dbReference type="KEGG" id="ssl:SS1G_04991"/>
<dbReference type="Proteomes" id="UP000001312">
    <property type="component" value="Unassembled WGS sequence"/>
</dbReference>
<feature type="compositionally biased region" description="Basic and acidic residues" evidence="1">
    <location>
        <begin position="76"/>
        <end position="90"/>
    </location>
</feature>
<evidence type="ECO:0000313" key="3">
    <source>
        <dbReference type="Proteomes" id="UP000001312"/>
    </source>
</evidence>
<evidence type="ECO:0000256" key="1">
    <source>
        <dbReference type="SAM" id="MobiDB-lite"/>
    </source>
</evidence>
<reference evidence="3" key="1">
    <citation type="journal article" date="2011" name="PLoS Genet.">
        <title>Genomic analysis of the necrotrophic fungal pathogens Sclerotinia sclerotiorum and Botrytis cinerea.</title>
        <authorList>
            <person name="Amselem J."/>
            <person name="Cuomo C.A."/>
            <person name="van Kan J.A."/>
            <person name="Viaud M."/>
            <person name="Benito E.P."/>
            <person name="Couloux A."/>
            <person name="Coutinho P.M."/>
            <person name="de Vries R.P."/>
            <person name="Dyer P.S."/>
            <person name="Fillinger S."/>
            <person name="Fournier E."/>
            <person name="Gout L."/>
            <person name="Hahn M."/>
            <person name="Kohn L."/>
            <person name="Lapalu N."/>
            <person name="Plummer K.M."/>
            <person name="Pradier J.M."/>
            <person name="Quevillon E."/>
            <person name="Sharon A."/>
            <person name="Simon A."/>
            <person name="ten Have A."/>
            <person name="Tudzynski B."/>
            <person name="Tudzynski P."/>
            <person name="Wincker P."/>
            <person name="Andrew M."/>
            <person name="Anthouard V."/>
            <person name="Beever R.E."/>
            <person name="Beffa R."/>
            <person name="Benoit I."/>
            <person name="Bouzid O."/>
            <person name="Brault B."/>
            <person name="Chen Z."/>
            <person name="Choquer M."/>
            <person name="Collemare J."/>
            <person name="Cotton P."/>
            <person name="Danchin E.G."/>
            <person name="Da Silva C."/>
            <person name="Gautier A."/>
            <person name="Giraud C."/>
            <person name="Giraud T."/>
            <person name="Gonzalez C."/>
            <person name="Grossetete S."/>
            <person name="Guldener U."/>
            <person name="Henrissat B."/>
            <person name="Howlett B.J."/>
            <person name="Kodira C."/>
            <person name="Kretschmer M."/>
            <person name="Lappartient A."/>
            <person name="Leroch M."/>
            <person name="Levis C."/>
            <person name="Mauceli E."/>
            <person name="Neuveglise C."/>
            <person name="Oeser B."/>
            <person name="Pearson M."/>
            <person name="Poulain J."/>
            <person name="Poussereau N."/>
            <person name="Quesneville H."/>
            <person name="Rascle C."/>
            <person name="Schumacher J."/>
            <person name="Segurens B."/>
            <person name="Sexton A."/>
            <person name="Silva E."/>
            <person name="Sirven C."/>
            <person name="Soanes D.M."/>
            <person name="Talbot N.J."/>
            <person name="Templeton M."/>
            <person name="Yandava C."/>
            <person name="Yarden O."/>
            <person name="Zeng Q."/>
            <person name="Rollins J.A."/>
            <person name="Lebrun M.H."/>
            <person name="Dickman M."/>
        </authorList>
    </citation>
    <scope>NUCLEOTIDE SEQUENCE [LARGE SCALE GENOMIC DNA]</scope>
    <source>
        <strain evidence="3">ATCC 18683 / 1980 / Ss-1</strain>
    </source>
</reference>
<feature type="compositionally biased region" description="Polar residues" evidence="1">
    <location>
        <begin position="328"/>
        <end position="342"/>
    </location>
</feature>
<feature type="region of interest" description="Disordered" evidence="1">
    <location>
        <begin position="1"/>
        <end position="140"/>
    </location>
</feature>
<protein>
    <submittedName>
        <fullName evidence="2">Uncharacterized protein</fullName>
    </submittedName>
</protein>
<dbReference type="EMBL" id="CH476626">
    <property type="protein sequence ID" value="EDO02515.1"/>
    <property type="molecule type" value="Genomic_DNA"/>
</dbReference>
<sequence>MSASESSTLHANTPVPTGQQSITTSKAPLLGEGFTVPTNQTSSKSGESSHVDVDAGDAASGTAKSGKRRLFGFGRKKNDEKVKGKSKDDGTPAGNATLIRPLQQPHTTNSPPRSGYPYQHPSSPPSRKLFSSSPRVVSPAGSQIFERDVQESAIQPNSPAIPSHIQTEDHIPPVLDASSEAITNNDIDPDTVEIVTHSSHQPAAMSMTGISSSEPASMWTDELVAHPDRDDAASNYGALDSTDIRRLSFISFADVVQSEHAEHAGNRDSIYIAGLSALSSPGISPGVNRSPSPVRSPVSSFGFGTSPPTSKSASVKGVELSPGRKQTGLASPTSLHSPTNGGELTIETMAQAVRKTASGDLSGGVRSLPLSPVSSDGPDTPFKIFVSGTEYRILLHYL</sequence>
<evidence type="ECO:0000313" key="2">
    <source>
        <dbReference type="EMBL" id="EDO02515.1"/>
    </source>
</evidence>
<organism evidence="2 3">
    <name type="scientific">Sclerotinia sclerotiorum (strain ATCC 18683 / 1980 / Ss-1)</name>
    <name type="common">White mold</name>
    <name type="synonym">Whetzelinia sclerotiorum</name>
    <dbReference type="NCBI Taxonomy" id="665079"/>
    <lineage>
        <taxon>Eukaryota</taxon>
        <taxon>Fungi</taxon>
        <taxon>Dikarya</taxon>
        <taxon>Ascomycota</taxon>
        <taxon>Pezizomycotina</taxon>
        <taxon>Leotiomycetes</taxon>
        <taxon>Helotiales</taxon>
        <taxon>Sclerotiniaceae</taxon>
        <taxon>Sclerotinia</taxon>
    </lineage>
</organism>
<dbReference type="GeneID" id="5489608"/>
<dbReference type="PANTHER" id="PTHR42111:SF1">
    <property type="entry name" value="YALI0D23727P"/>
    <property type="match status" value="1"/>
</dbReference>
<dbReference type="InParanoid" id="A7EI49"/>
<dbReference type="HOGENOM" id="CLU_041168_1_0_1"/>
<name>A7EI49_SCLS1</name>
<feature type="compositionally biased region" description="Polar residues" evidence="1">
    <location>
        <begin position="1"/>
        <end position="26"/>
    </location>
</feature>
<dbReference type="PANTHER" id="PTHR42111">
    <property type="entry name" value="YALI0D23727P"/>
    <property type="match status" value="1"/>
</dbReference>
<feature type="compositionally biased region" description="Polar residues" evidence="1">
    <location>
        <begin position="36"/>
        <end position="46"/>
    </location>
</feature>